<dbReference type="InterPro" id="IPR036291">
    <property type="entry name" value="NAD(P)-bd_dom_sf"/>
</dbReference>
<evidence type="ECO:0000256" key="2">
    <source>
        <dbReference type="ARBA" id="ARBA00022833"/>
    </source>
</evidence>
<dbReference type="Gene3D" id="3.90.180.10">
    <property type="entry name" value="Medium-chain alcohol dehydrogenases, catalytic domain"/>
    <property type="match status" value="1"/>
</dbReference>
<proteinExistence type="predicted"/>
<dbReference type="InterPro" id="IPR013154">
    <property type="entry name" value="ADH-like_N"/>
</dbReference>
<dbReference type="CDD" id="cd08231">
    <property type="entry name" value="MDR_TM0436_like"/>
    <property type="match status" value="1"/>
</dbReference>
<dbReference type="Gene3D" id="3.40.50.720">
    <property type="entry name" value="NAD(P)-binding Rossmann-like Domain"/>
    <property type="match status" value="1"/>
</dbReference>
<evidence type="ECO:0000313" key="6">
    <source>
        <dbReference type="Proteomes" id="UP001055286"/>
    </source>
</evidence>
<reference evidence="5" key="2">
    <citation type="submission" date="2021-08" db="EMBL/GenBank/DDBJ databases">
        <authorList>
            <person name="Tani A."/>
            <person name="Ola A."/>
            <person name="Ogura Y."/>
            <person name="Katsura K."/>
            <person name="Hayashi T."/>
        </authorList>
    </citation>
    <scope>NUCLEOTIDE SEQUENCE</scope>
    <source>
        <strain evidence="5">JCM 32048</strain>
    </source>
</reference>
<sequence length="369" mass="40004">MMRFPTVSRAAVVREFKAPVCIEEVPVPQELEPGTILTKIETCSICGTDVHLWQGSLALKVDLPVIIGHEMVGRIVAMGAGTERDSVGQPLRVGDRITWTHTACGRCYFCTVAREPTLCQYSRKYMYERMDVAPYLLGGFSEYGYVLPDSGRVKVPDSVPNELASMASCAFRSVMNAFDVLGRVDPTDTVVVQGAGPLGLLATAVAKISGASRVVTLGAPEARLALAREFGADEVISIETTSHAERLDRVRALTDGRGADVVMEFTGHPSAFGEGLDLARRGAAYVVVGQLGQGTTTIAPSTIVAKNLRVLGSFSGQAKAYWKALQFVAKHQHEVPFHKMVTNRYSLDEVDTALTRMKNFEEIKPIIAL</sequence>
<dbReference type="AlphaFoldDB" id="A0AA37M1M4"/>
<dbReference type="InterPro" id="IPR050129">
    <property type="entry name" value="Zn_alcohol_dh"/>
</dbReference>
<dbReference type="SMART" id="SM00829">
    <property type="entry name" value="PKS_ER"/>
    <property type="match status" value="1"/>
</dbReference>
<keyword evidence="6" id="KW-1185">Reference proteome</keyword>
<dbReference type="Proteomes" id="UP001055286">
    <property type="component" value="Unassembled WGS sequence"/>
</dbReference>
<dbReference type="RefSeq" id="WP_099906772.1">
    <property type="nucleotide sequence ID" value="NZ_BPQJ01000001.1"/>
</dbReference>
<dbReference type="InterPro" id="IPR020843">
    <property type="entry name" value="ER"/>
</dbReference>
<protein>
    <submittedName>
        <fullName evidence="5">5-exo-hydroxycamphor dehydrogenase</fullName>
    </submittedName>
</protein>
<evidence type="ECO:0000256" key="1">
    <source>
        <dbReference type="ARBA" id="ARBA00022723"/>
    </source>
</evidence>
<evidence type="ECO:0000313" key="5">
    <source>
        <dbReference type="EMBL" id="GJD59875.1"/>
    </source>
</evidence>
<organism evidence="5 6">
    <name type="scientific">Methylobacterium frigidaeris</name>
    <dbReference type="NCBI Taxonomy" id="2038277"/>
    <lineage>
        <taxon>Bacteria</taxon>
        <taxon>Pseudomonadati</taxon>
        <taxon>Pseudomonadota</taxon>
        <taxon>Alphaproteobacteria</taxon>
        <taxon>Hyphomicrobiales</taxon>
        <taxon>Methylobacteriaceae</taxon>
        <taxon>Methylobacterium</taxon>
    </lineage>
</organism>
<dbReference type="Pfam" id="PF00107">
    <property type="entry name" value="ADH_zinc_N"/>
    <property type="match status" value="1"/>
</dbReference>
<dbReference type="EMBL" id="BPQJ01000001">
    <property type="protein sequence ID" value="GJD59875.1"/>
    <property type="molecule type" value="Genomic_DNA"/>
</dbReference>
<evidence type="ECO:0000259" key="4">
    <source>
        <dbReference type="SMART" id="SM00829"/>
    </source>
</evidence>
<dbReference type="GO" id="GO:0016491">
    <property type="term" value="F:oxidoreductase activity"/>
    <property type="evidence" value="ECO:0007669"/>
    <property type="project" value="UniProtKB-KW"/>
</dbReference>
<gene>
    <name evidence="5" type="primary">camD</name>
    <name evidence="5" type="ORF">MPEAHAMD_0006</name>
</gene>
<keyword evidence="3" id="KW-0560">Oxidoreductase</keyword>
<dbReference type="GO" id="GO:0046872">
    <property type="term" value="F:metal ion binding"/>
    <property type="evidence" value="ECO:0007669"/>
    <property type="project" value="UniProtKB-KW"/>
</dbReference>
<accession>A0AA37M1M4</accession>
<comment type="caution">
    <text evidence="5">The sequence shown here is derived from an EMBL/GenBank/DDBJ whole genome shotgun (WGS) entry which is preliminary data.</text>
</comment>
<dbReference type="InterPro" id="IPR011032">
    <property type="entry name" value="GroES-like_sf"/>
</dbReference>
<keyword evidence="2" id="KW-0862">Zinc</keyword>
<dbReference type="InterPro" id="IPR013149">
    <property type="entry name" value="ADH-like_C"/>
</dbReference>
<keyword evidence="1" id="KW-0479">Metal-binding</keyword>
<dbReference type="Pfam" id="PF08240">
    <property type="entry name" value="ADH_N"/>
    <property type="match status" value="1"/>
</dbReference>
<dbReference type="PANTHER" id="PTHR43401">
    <property type="entry name" value="L-THREONINE 3-DEHYDROGENASE"/>
    <property type="match status" value="1"/>
</dbReference>
<dbReference type="PANTHER" id="PTHR43401:SF2">
    <property type="entry name" value="L-THREONINE 3-DEHYDROGENASE"/>
    <property type="match status" value="1"/>
</dbReference>
<name>A0AA37M1M4_9HYPH</name>
<evidence type="ECO:0000256" key="3">
    <source>
        <dbReference type="ARBA" id="ARBA00023002"/>
    </source>
</evidence>
<dbReference type="SUPFAM" id="SSF50129">
    <property type="entry name" value="GroES-like"/>
    <property type="match status" value="1"/>
</dbReference>
<reference evidence="5" key="1">
    <citation type="journal article" date="2016" name="Front. Microbiol.">
        <title>Genome Sequence of the Piezophilic, Mesophilic Sulfate-Reducing Bacterium Desulfovibrio indicus J2T.</title>
        <authorList>
            <person name="Cao J."/>
            <person name="Maignien L."/>
            <person name="Shao Z."/>
            <person name="Alain K."/>
            <person name="Jebbar M."/>
        </authorList>
    </citation>
    <scope>NUCLEOTIDE SEQUENCE</scope>
    <source>
        <strain evidence="5">JCM 32048</strain>
    </source>
</reference>
<dbReference type="SUPFAM" id="SSF51735">
    <property type="entry name" value="NAD(P)-binding Rossmann-fold domains"/>
    <property type="match status" value="1"/>
</dbReference>
<feature type="domain" description="Enoyl reductase (ER)" evidence="4">
    <location>
        <begin position="14"/>
        <end position="367"/>
    </location>
</feature>